<dbReference type="PANTHER" id="PTHR10288">
    <property type="entry name" value="KH DOMAIN CONTAINING RNA BINDING PROTEIN"/>
    <property type="match status" value="1"/>
</dbReference>
<dbReference type="EnsemblPlants" id="PNT64876">
    <property type="protein sequence ID" value="PNT64876"/>
    <property type="gene ID" value="BRADI_4g34220v3"/>
</dbReference>
<sequence length="500" mass="52392">MEISPNPAAAGDSGVAPAAAAASASSANLSPPIKRPSTTLRLLCPSSRAAALRPARDLHVEHPPVGDEVVLVVSGPDAPAAAVRVWERVVGHRVGGDDAGEGEEEKEVTGVVGCRMLAAGGQVGCVLGKGGKTVERMRQESGAQIRVFRNKDQVPPCALQGDELIHISGSFSAARKALLLVSTCLQDNPRLETSNFSTGRSFGPPGSGVGCPPGVDSHSQRSYLPPHIPDYHARNFSSNVAAPGPRFFIEQEIVFRMICLNEMVGGIIGKGGATIRALQSDTGASVKVIDAVADSDERVIVISARENSEMMHSPAQDAVLRVYSRISEASMDKSSAVPARLLVPSQHIGCLLGKGGSIIAEMRNVTGASIRIFGNEQIPRCAQRNDELVQAQTADAPRSIPDKGLAMDSRKGSVAGENQVATPTSTTTEVVIPCKYIGFICGTNGSDLAEIQKISGAAITVHDPKPGDTDASVFVCGDPEQTKKAQSLIHAFIFCGLYQK</sequence>
<feature type="domain" description="K Homology" evidence="4">
    <location>
        <begin position="251"/>
        <end position="327"/>
    </location>
</feature>
<gene>
    <name evidence="6" type="primary">LOC100835469</name>
    <name evidence="5" type="ORF">BRADI_4g34220v3</name>
</gene>
<dbReference type="Gene3D" id="3.30.1370.10">
    <property type="entry name" value="K Homology domain, type 1"/>
    <property type="match status" value="2"/>
</dbReference>
<evidence type="ECO:0000256" key="2">
    <source>
        <dbReference type="PROSITE-ProRule" id="PRU00117"/>
    </source>
</evidence>
<dbReference type="SUPFAM" id="SSF54791">
    <property type="entry name" value="Eukaryotic type KH-domain (KH-domain type I)"/>
    <property type="match status" value="4"/>
</dbReference>
<keyword evidence="1" id="KW-0677">Repeat</keyword>
<dbReference type="PROSITE" id="PS50084">
    <property type="entry name" value="KH_TYPE_1"/>
    <property type="match status" value="4"/>
</dbReference>
<dbReference type="AlphaFoldDB" id="A0A2K2CS71"/>
<dbReference type="InterPro" id="IPR036612">
    <property type="entry name" value="KH_dom_type_1_sf"/>
</dbReference>
<keyword evidence="7" id="KW-1185">Reference proteome</keyword>
<evidence type="ECO:0000313" key="5">
    <source>
        <dbReference type="EMBL" id="PNT64876.1"/>
    </source>
</evidence>
<feature type="domain" description="K Homology" evidence="4">
    <location>
        <begin position="424"/>
        <end position="494"/>
    </location>
</feature>
<feature type="region of interest" description="Disordered" evidence="3">
    <location>
        <begin position="1"/>
        <end position="38"/>
    </location>
</feature>
<dbReference type="GO" id="GO:0003723">
    <property type="term" value="F:RNA binding"/>
    <property type="evidence" value="ECO:0007669"/>
    <property type="project" value="UniProtKB-UniRule"/>
</dbReference>
<reference evidence="5 6" key="1">
    <citation type="journal article" date="2010" name="Nature">
        <title>Genome sequencing and analysis of the model grass Brachypodium distachyon.</title>
        <authorList>
            <consortium name="International Brachypodium Initiative"/>
        </authorList>
    </citation>
    <scope>NUCLEOTIDE SEQUENCE [LARGE SCALE GENOMIC DNA]</scope>
    <source>
        <strain evidence="5">Bd21</strain>
        <strain evidence="6">cv. Bd21</strain>
    </source>
</reference>
<dbReference type="Gramene" id="PNT64876">
    <property type="protein sequence ID" value="PNT64876"/>
    <property type="gene ID" value="BRADI_4g34220v3"/>
</dbReference>
<evidence type="ECO:0000256" key="1">
    <source>
        <dbReference type="ARBA" id="ARBA00022737"/>
    </source>
</evidence>
<feature type="compositionally biased region" description="Low complexity" evidence="3">
    <location>
        <begin position="7"/>
        <end position="27"/>
    </location>
</feature>
<dbReference type="Pfam" id="PF00013">
    <property type="entry name" value="KH_1"/>
    <property type="match status" value="4"/>
</dbReference>
<dbReference type="ExpressionAtlas" id="A0A2K2CS71">
    <property type="expression patterns" value="baseline and differential"/>
</dbReference>
<dbReference type="InterPro" id="IPR004088">
    <property type="entry name" value="KH_dom_type_1"/>
</dbReference>
<protein>
    <recommendedName>
        <fullName evidence="4">K Homology domain-containing protein</fullName>
    </recommendedName>
</protein>
<proteinExistence type="predicted"/>
<evidence type="ECO:0000313" key="6">
    <source>
        <dbReference type="EnsemblPlants" id="PNT64876"/>
    </source>
</evidence>
<feature type="domain" description="K Homology" evidence="4">
    <location>
        <begin position="110"/>
        <end position="186"/>
    </location>
</feature>
<dbReference type="CDD" id="cd22459">
    <property type="entry name" value="KH-I_PEPPER_rpt1_like"/>
    <property type="match status" value="1"/>
</dbReference>
<organism evidence="5">
    <name type="scientific">Brachypodium distachyon</name>
    <name type="common">Purple false brome</name>
    <name type="synonym">Trachynia distachya</name>
    <dbReference type="NCBI Taxonomy" id="15368"/>
    <lineage>
        <taxon>Eukaryota</taxon>
        <taxon>Viridiplantae</taxon>
        <taxon>Streptophyta</taxon>
        <taxon>Embryophyta</taxon>
        <taxon>Tracheophyta</taxon>
        <taxon>Spermatophyta</taxon>
        <taxon>Magnoliopsida</taxon>
        <taxon>Liliopsida</taxon>
        <taxon>Poales</taxon>
        <taxon>Poaceae</taxon>
        <taxon>BOP clade</taxon>
        <taxon>Pooideae</taxon>
        <taxon>Stipodae</taxon>
        <taxon>Brachypodieae</taxon>
        <taxon>Brachypodium</taxon>
    </lineage>
</organism>
<reference evidence="6" key="3">
    <citation type="submission" date="2018-08" db="UniProtKB">
        <authorList>
            <consortium name="EnsemblPlants"/>
        </authorList>
    </citation>
    <scope>IDENTIFICATION</scope>
    <source>
        <strain evidence="6">cv. Bd21</strain>
    </source>
</reference>
<dbReference type="InterPro" id="IPR004087">
    <property type="entry name" value="KH_dom"/>
</dbReference>
<keyword evidence="2" id="KW-0694">RNA-binding</keyword>
<dbReference type="Gene3D" id="3.30.310.210">
    <property type="match status" value="1"/>
</dbReference>
<dbReference type="CDD" id="cd22460">
    <property type="entry name" value="KH-I_PEPPER_rpt2_like"/>
    <property type="match status" value="1"/>
</dbReference>
<dbReference type="EMBL" id="CM000883">
    <property type="protein sequence ID" value="PNT64876.1"/>
    <property type="molecule type" value="Genomic_DNA"/>
</dbReference>
<dbReference type="SMART" id="SM00322">
    <property type="entry name" value="KH"/>
    <property type="match status" value="4"/>
</dbReference>
<reference evidence="5" key="2">
    <citation type="submission" date="2017-06" db="EMBL/GenBank/DDBJ databases">
        <title>WGS assembly of Brachypodium distachyon.</title>
        <authorList>
            <consortium name="The International Brachypodium Initiative"/>
            <person name="Lucas S."/>
            <person name="Harmon-Smith M."/>
            <person name="Lail K."/>
            <person name="Tice H."/>
            <person name="Grimwood J."/>
            <person name="Bruce D."/>
            <person name="Barry K."/>
            <person name="Shu S."/>
            <person name="Lindquist E."/>
            <person name="Wang M."/>
            <person name="Pitluck S."/>
            <person name="Vogel J.P."/>
            <person name="Garvin D.F."/>
            <person name="Mockler T.C."/>
            <person name="Schmutz J."/>
            <person name="Rokhsar D."/>
            <person name="Bevan M.W."/>
        </authorList>
    </citation>
    <scope>NUCLEOTIDE SEQUENCE</scope>
    <source>
        <strain evidence="5">Bd21</strain>
    </source>
</reference>
<name>A0A2K2CS71_BRADI</name>
<evidence type="ECO:0000256" key="3">
    <source>
        <dbReference type="SAM" id="MobiDB-lite"/>
    </source>
</evidence>
<dbReference type="OrthoDB" id="442947at2759"/>
<evidence type="ECO:0000313" key="7">
    <source>
        <dbReference type="Proteomes" id="UP000008810"/>
    </source>
</evidence>
<dbReference type="Proteomes" id="UP000008810">
    <property type="component" value="Chromosome 4"/>
</dbReference>
<accession>A0A2K2CS71</accession>
<evidence type="ECO:0000259" key="4">
    <source>
        <dbReference type="SMART" id="SM00322"/>
    </source>
</evidence>
<feature type="domain" description="K Homology" evidence="4">
    <location>
        <begin position="335"/>
        <end position="390"/>
    </location>
</feature>